<evidence type="ECO:0000256" key="3">
    <source>
        <dbReference type="ARBA" id="ARBA00022833"/>
    </source>
</evidence>
<keyword evidence="3 4" id="KW-0862">Zinc</keyword>
<protein>
    <recommendedName>
        <fullName evidence="6">C3H1-type domain-containing protein</fullName>
    </recommendedName>
</protein>
<keyword evidence="1 4" id="KW-0479">Metal-binding</keyword>
<organism evidence="7 8">
    <name type="scientific">Ampelomyces quisqualis</name>
    <name type="common">Powdery mildew agent</name>
    <dbReference type="NCBI Taxonomy" id="50730"/>
    <lineage>
        <taxon>Eukaryota</taxon>
        <taxon>Fungi</taxon>
        <taxon>Dikarya</taxon>
        <taxon>Ascomycota</taxon>
        <taxon>Pezizomycotina</taxon>
        <taxon>Dothideomycetes</taxon>
        <taxon>Pleosporomycetidae</taxon>
        <taxon>Pleosporales</taxon>
        <taxon>Pleosporineae</taxon>
        <taxon>Phaeosphaeriaceae</taxon>
        <taxon>Ampelomyces</taxon>
    </lineage>
</organism>
<evidence type="ECO:0000256" key="5">
    <source>
        <dbReference type="SAM" id="Coils"/>
    </source>
</evidence>
<gene>
    <name evidence="7" type="ORF">BDU57DRAFT_534506</name>
</gene>
<dbReference type="AlphaFoldDB" id="A0A6A5QZU3"/>
<keyword evidence="2 4" id="KW-0863">Zinc-finger</keyword>
<proteinExistence type="predicted"/>
<sequence length="307" mass="35182">MGHAERSSESYFADITPFQTPFGASTSEAQLELDSAQAGKKRKVEGGSDLMSKDIERSTAEIKEWRAAFYKAKAAYRKEQEAKLSMQSDLDDKINAVHRMKVKQAKRDDEHARIVSRMEADSRQLHQAGLVQEGKKLVLKSRVTQYEKTVNQLEMEKDELKAKNIELLATIQKLQLKIKHGRHPASRQPTLVPDPNPDIRNHDEYEHPEAPHMKRTYRYFVASLPYTTGTGKVWPSRYGSNGHWDLGLCQVHFNTEGDCKFGDQCEYRHDPLTQNERVYITMLKPLGTKFLASSDKCLFFKSPQSKH</sequence>
<dbReference type="InterPro" id="IPR036855">
    <property type="entry name" value="Znf_CCCH_sf"/>
</dbReference>
<feature type="zinc finger region" description="C3H1-type" evidence="4">
    <location>
        <begin position="248"/>
        <end position="272"/>
    </location>
</feature>
<evidence type="ECO:0000256" key="2">
    <source>
        <dbReference type="ARBA" id="ARBA00022771"/>
    </source>
</evidence>
<dbReference type="PROSITE" id="PS50103">
    <property type="entry name" value="ZF_C3H1"/>
    <property type="match status" value="1"/>
</dbReference>
<evidence type="ECO:0000313" key="8">
    <source>
        <dbReference type="Proteomes" id="UP000800096"/>
    </source>
</evidence>
<evidence type="ECO:0000313" key="7">
    <source>
        <dbReference type="EMBL" id="KAF1920759.1"/>
    </source>
</evidence>
<evidence type="ECO:0000256" key="1">
    <source>
        <dbReference type="ARBA" id="ARBA00022723"/>
    </source>
</evidence>
<accession>A0A6A5QZU3</accession>
<dbReference type="InterPro" id="IPR000571">
    <property type="entry name" value="Znf_CCCH"/>
</dbReference>
<dbReference type="GO" id="GO:0008270">
    <property type="term" value="F:zinc ion binding"/>
    <property type="evidence" value="ECO:0007669"/>
    <property type="project" value="UniProtKB-KW"/>
</dbReference>
<keyword evidence="8" id="KW-1185">Reference proteome</keyword>
<name>A0A6A5QZU3_AMPQU</name>
<evidence type="ECO:0000256" key="4">
    <source>
        <dbReference type="PROSITE-ProRule" id="PRU00723"/>
    </source>
</evidence>
<feature type="domain" description="C3H1-type" evidence="6">
    <location>
        <begin position="248"/>
        <end position="272"/>
    </location>
</feature>
<dbReference type="EMBL" id="ML979132">
    <property type="protein sequence ID" value="KAF1920759.1"/>
    <property type="molecule type" value="Genomic_DNA"/>
</dbReference>
<keyword evidence="5" id="KW-0175">Coiled coil</keyword>
<dbReference type="OrthoDB" id="3798278at2759"/>
<evidence type="ECO:0000259" key="6">
    <source>
        <dbReference type="PROSITE" id="PS50103"/>
    </source>
</evidence>
<reference evidence="7" key="1">
    <citation type="journal article" date="2020" name="Stud. Mycol.">
        <title>101 Dothideomycetes genomes: a test case for predicting lifestyles and emergence of pathogens.</title>
        <authorList>
            <person name="Haridas S."/>
            <person name="Albert R."/>
            <person name="Binder M."/>
            <person name="Bloem J."/>
            <person name="Labutti K."/>
            <person name="Salamov A."/>
            <person name="Andreopoulos B."/>
            <person name="Baker S."/>
            <person name="Barry K."/>
            <person name="Bills G."/>
            <person name="Bluhm B."/>
            <person name="Cannon C."/>
            <person name="Castanera R."/>
            <person name="Culley D."/>
            <person name="Daum C."/>
            <person name="Ezra D."/>
            <person name="Gonzalez J."/>
            <person name="Henrissat B."/>
            <person name="Kuo A."/>
            <person name="Liang C."/>
            <person name="Lipzen A."/>
            <person name="Lutzoni F."/>
            <person name="Magnuson J."/>
            <person name="Mondo S."/>
            <person name="Nolan M."/>
            <person name="Ohm R."/>
            <person name="Pangilinan J."/>
            <person name="Park H.-J."/>
            <person name="Ramirez L."/>
            <person name="Alfaro M."/>
            <person name="Sun H."/>
            <person name="Tritt A."/>
            <person name="Yoshinaga Y."/>
            <person name="Zwiers L.-H."/>
            <person name="Turgeon B."/>
            <person name="Goodwin S."/>
            <person name="Spatafora J."/>
            <person name="Crous P."/>
            <person name="Grigoriev I."/>
        </authorList>
    </citation>
    <scope>NUCLEOTIDE SEQUENCE</scope>
    <source>
        <strain evidence="7">HMLAC05119</strain>
    </source>
</reference>
<dbReference type="SUPFAM" id="SSF90229">
    <property type="entry name" value="CCCH zinc finger"/>
    <property type="match status" value="1"/>
</dbReference>
<dbReference type="Proteomes" id="UP000800096">
    <property type="component" value="Unassembled WGS sequence"/>
</dbReference>
<feature type="coiled-coil region" evidence="5">
    <location>
        <begin position="136"/>
        <end position="177"/>
    </location>
</feature>